<evidence type="ECO:0000313" key="2">
    <source>
        <dbReference type="EMBL" id="CAE8618048.1"/>
    </source>
</evidence>
<gene>
    <name evidence="2" type="ORF">PGLA1383_LOCUS35704</name>
</gene>
<proteinExistence type="predicted"/>
<name>A0A813G112_POLGL</name>
<dbReference type="AlphaFoldDB" id="A0A813G112"/>
<protein>
    <submittedName>
        <fullName evidence="2">Uncharacterized protein</fullName>
    </submittedName>
</protein>
<sequence length="700" mass="77311">MEQSQGKLFWKATREWLSSLPDLIRRRPTADTTYFDSANGNQRGLVPLSIAFVVKEMGDMTKCLLDCLQEIQEKSGRRGLVQEEGSLDFLFATFLGKGRDFRQARKLLHQLGGGPGNKLGQLMLSSNRESEAICRAVHSHDDGQGMLRRIFEVGCMKVVHLTGDLTELERLMLSRATVVVLDRIHLSLYFLGHHTCVIHLHPATKLVLPDGLPDLRRDCEGFLHSKAKRFQSVVFILASKCGPHPALLVALFFDSDRGAVPSGRGRSSRTEMRAESQVDGPADRTGLAHLSQEGQQEHMDLLRRFLLTSSWTHAAANQEIEHTESAAEAEEMEDQPPAEITPEEAHEIVSEQWAQSIQRLVDGQISPAVPFDTEESSACTMDSLATVPEPPECLHSHALVLTQQGAMLASSLSPGSQLWPGCAKHAARVQAVQVMAPSLRQMVTLHFGRDADEDVAVTVTPSHTLMVKRGSSFQPMQATEALIGDVMRTVDSRDYKVAYIEHTVMQVGVVEVLLADNKGSFFTGMPGMAPKDFLEVFGALTPLGEPVVELLCFQRFDRFQSIINENVELKSCREDLEEAGYSTDLGLYGLGAGKLLVHARLAERAIEALKRLASAENYKFRATDVVVSRELKAIVLEQVERLAPRNNPMRRCQPLALFSIRTARTFLEFHSGASISSGAVTHSSTDAHLGTQSNPRLRGR</sequence>
<organism evidence="2 3">
    <name type="scientific">Polarella glacialis</name>
    <name type="common">Dinoflagellate</name>
    <dbReference type="NCBI Taxonomy" id="89957"/>
    <lineage>
        <taxon>Eukaryota</taxon>
        <taxon>Sar</taxon>
        <taxon>Alveolata</taxon>
        <taxon>Dinophyceae</taxon>
        <taxon>Suessiales</taxon>
        <taxon>Suessiaceae</taxon>
        <taxon>Polarella</taxon>
    </lineage>
</organism>
<feature type="region of interest" description="Disordered" evidence="1">
    <location>
        <begin position="678"/>
        <end position="700"/>
    </location>
</feature>
<evidence type="ECO:0000256" key="1">
    <source>
        <dbReference type="SAM" id="MobiDB-lite"/>
    </source>
</evidence>
<dbReference type="InterPro" id="IPR036844">
    <property type="entry name" value="Hint_dom_sf"/>
</dbReference>
<comment type="caution">
    <text evidence="2">The sequence shown here is derived from an EMBL/GenBank/DDBJ whole genome shotgun (WGS) entry which is preliminary data.</text>
</comment>
<accession>A0A813G112</accession>
<dbReference type="Proteomes" id="UP000654075">
    <property type="component" value="Unassembled WGS sequence"/>
</dbReference>
<keyword evidence="3" id="KW-1185">Reference proteome</keyword>
<evidence type="ECO:0000313" key="3">
    <source>
        <dbReference type="Proteomes" id="UP000654075"/>
    </source>
</evidence>
<dbReference type="EMBL" id="CAJNNV010026380">
    <property type="protein sequence ID" value="CAE8618048.1"/>
    <property type="molecule type" value="Genomic_DNA"/>
</dbReference>
<dbReference type="SUPFAM" id="SSF51294">
    <property type="entry name" value="Hedgehog/intein (Hint) domain"/>
    <property type="match status" value="1"/>
</dbReference>
<feature type="region of interest" description="Disordered" evidence="1">
    <location>
        <begin position="259"/>
        <end position="285"/>
    </location>
</feature>
<reference evidence="2" key="1">
    <citation type="submission" date="2021-02" db="EMBL/GenBank/DDBJ databases">
        <authorList>
            <person name="Dougan E. K."/>
            <person name="Rhodes N."/>
            <person name="Thang M."/>
            <person name="Chan C."/>
        </authorList>
    </citation>
    <scope>NUCLEOTIDE SEQUENCE</scope>
</reference>